<name>Q6YW57_ORYSJ</name>
<dbReference type="InterPro" id="IPR058353">
    <property type="entry name" value="DUF8040"/>
</dbReference>
<accession>Q6YW57</accession>
<proteinExistence type="predicted"/>
<protein>
    <recommendedName>
        <fullName evidence="1">DUF8040 domain-containing protein</fullName>
    </recommendedName>
</protein>
<feature type="domain" description="DUF8040" evidence="1">
    <location>
        <begin position="71"/>
        <end position="159"/>
    </location>
</feature>
<evidence type="ECO:0000259" key="1">
    <source>
        <dbReference type="Pfam" id="PF26138"/>
    </source>
</evidence>
<sequence>MAFGKHIQLHHAVFEGRTVVGNHSDIAGASPTQEQAQVQWQAVDVAQLTAAYSCNTQINERAPRQIPVQIGISWMLETMANRRQCRAMFRLTREQIHSLHDLLVTSYGLVGTSEVSALEKLGMFLYAMAGNRPNRHTNNRFVWSSLTVSIDFHQVLIHMNTLAGNILKPVDPNFKWSSLTVTIDFHQVLIRMNALAGNILKPVDPNFTETHPQFLNEYRIKPFYQSVGAVDGALTMGKPGRS</sequence>
<dbReference type="Pfam" id="PF26138">
    <property type="entry name" value="DUF8040"/>
    <property type="match status" value="1"/>
</dbReference>
<dbReference type="EMBL" id="AP005795">
    <property type="protein sequence ID" value="BAD05832.1"/>
    <property type="molecule type" value="Genomic_DNA"/>
</dbReference>
<gene>
    <name evidence="2" type="primary">B1090H08.49</name>
</gene>
<evidence type="ECO:0000313" key="2">
    <source>
        <dbReference type="EMBL" id="BAD05832.1"/>
    </source>
</evidence>
<dbReference type="Proteomes" id="UP000000763">
    <property type="component" value="Chromosome 8"/>
</dbReference>
<reference evidence="3" key="2">
    <citation type="journal article" date="2008" name="Nucleic Acids Res.">
        <title>The rice annotation project database (RAP-DB): 2008 update.</title>
        <authorList>
            <consortium name="The rice annotation project (RAP)"/>
        </authorList>
    </citation>
    <scope>GENOME REANNOTATION</scope>
    <source>
        <strain evidence="3">cv. Nipponbare</strain>
    </source>
</reference>
<reference evidence="3" key="1">
    <citation type="journal article" date="2005" name="Nature">
        <title>The map-based sequence of the rice genome.</title>
        <authorList>
            <consortium name="International rice genome sequencing project (IRGSP)"/>
            <person name="Matsumoto T."/>
            <person name="Wu J."/>
            <person name="Kanamori H."/>
            <person name="Katayose Y."/>
            <person name="Fujisawa M."/>
            <person name="Namiki N."/>
            <person name="Mizuno H."/>
            <person name="Yamamoto K."/>
            <person name="Antonio B.A."/>
            <person name="Baba T."/>
            <person name="Sakata K."/>
            <person name="Nagamura Y."/>
            <person name="Aoki H."/>
            <person name="Arikawa K."/>
            <person name="Arita K."/>
            <person name="Bito T."/>
            <person name="Chiden Y."/>
            <person name="Fujitsuka N."/>
            <person name="Fukunaka R."/>
            <person name="Hamada M."/>
            <person name="Harada C."/>
            <person name="Hayashi A."/>
            <person name="Hijishita S."/>
            <person name="Honda M."/>
            <person name="Hosokawa S."/>
            <person name="Ichikawa Y."/>
            <person name="Idonuma A."/>
            <person name="Iijima M."/>
            <person name="Ikeda M."/>
            <person name="Ikeno M."/>
            <person name="Ito K."/>
            <person name="Ito S."/>
            <person name="Ito T."/>
            <person name="Ito Y."/>
            <person name="Ito Y."/>
            <person name="Iwabuchi A."/>
            <person name="Kamiya K."/>
            <person name="Karasawa W."/>
            <person name="Kurita K."/>
            <person name="Katagiri S."/>
            <person name="Kikuta A."/>
            <person name="Kobayashi H."/>
            <person name="Kobayashi N."/>
            <person name="Machita K."/>
            <person name="Maehara T."/>
            <person name="Masukawa M."/>
            <person name="Mizubayashi T."/>
            <person name="Mukai Y."/>
            <person name="Nagasaki H."/>
            <person name="Nagata Y."/>
            <person name="Naito S."/>
            <person name="Nakashima M."/>
            <person name="Nakama Y."/>
            <person name="Nakamichi Y."/>
            <person name="Nakamura M."/>
            <person name="Meguro A."/>
            <person name="Negishi M."/>
            <person name="Ohta I."/>
            <person name="Ohta T."/>
            <person name="Okamoto M."/>
            <person name="Ono N."/>
            <person name="Saji S."/>
            <person name="Sakaguchi M."/>
            <person name="Sakai K."/>
            <person name="Shibata M."/>
            <person name="Shimokawa T."/>
            <person name="Song J."/>
            <person name="Takazaki Y."/>
            <person name="Terasawa K."/>
            <person name="Tsugane M."/>
            <person name="Tsuji K."/>
            <person name="Ueda S."/>
            <person name="Waki K."/>
            <person name="Yamagata H."/>
            <person name="Yamamoto M."/>
            <person name="Yamamoto S."/>
            <person name="Yamane H."/>
            <person name="Yoshiki S."/>
            <person name="Yoshihara R."/>
            <person name="Yukawa K."/>
            <person name="Zhong H."/>
            <person name="Yano M."/>
            <person name="Yuan Q."/>
            <person name="Ouyang S."/>
            <person name="Liu J."/>
            <person name="Jones K.M."/>
            <person name="Gansberger K."/>
            <person name="Moffat K."/>
            <person name="Hill J."/>
            <person name="Bera J."/>
            <person name="Fadrosh D."/>
            <person name="Jin S."/>
            <person name="Johri S."/>
            <person name="Kim M."/>
            <person name="Overton L."/>
            <person name="Reardon M."/>
            <person name="Tsitrin T."/>
            <person name="Vuong H."/>
            <person name="Weaver B."/>
            <person name="Ciecko A."/>
            <person name="Tallon L."/>
            <person name="Jackson J."/>
            <person name="Pai G."/>
            <person name="Aken S.V."/>
            <person name="Utterback T."/>
            <person name="Reidmuller S."/>
            <person name="Feldblyum T."/>
            <person name="Hsiao J."/>
            <person name="Zismann V."/>
            <person name="Iobst S."/>
            <person name="de Vazeille A.R."/>
            <person name="Buell C.R."/>
            <person name="Ying K."/>
            <person name="Li Y."/>
            <person name="Lu T."/>
            <person name="Huang Y."/>
            <person name="Zhao Q."/>
            <person name="Feng Q."/>
            <person name="Zhang L."/>
            <person name="Zhu J."/>
            <person name="Weng Q."/>
            <person name="Mu J."/>
            <person name="Lu Y."/>
            <person name="Fan D."/>
            <person name="Liu Y."/>
            <person name="Guan J."/>
            <person name="Zhang Y."/>
            <person name="Yu S."/>
            <person name="Liu X."/>
            <person name="Zhang Y."/>
            <person name="Hong G."/>
            <person name="Han B."/>
            <person name="Choisne N."/>
            <person name="Demange N."/>
            <person name="Orjeda G."/>
            <person name="Samain S."/>
            <person name="Cattolico L."/>
            <person name="Pelletier E."/>
            <person name="Couloux A."/>
            <person name="Segurens B."/>
            <person name="Wincker P."/>
            <person name="D'Hont A."/>
            <person name="Scarpelli C."/>
            <person name="Weissenbach J."/>
            <person name="Salanoubat M."/>
            <person name="Quetier F."/>
            <person name="Yu Y."/>
            <person name="Kim H.R."/>
            <person name="Rambo T."/>
            <person name="Currie J."/>
            <person name="Collura K."/>
            <person name="Luo M."/>
            <person name="Yang T."/>
            <person name="Ammiraju J.S.S."/>
            <person name="Engler F."/>
            <person name="Soderlund C."/>
            <person name="Wing R.A."/>
            <person name="Palmer L.E."/>
            <person name="de la Bastide M."/>
            <person name="Spiegel L."/>
            <person name="Nascimento L."/>
            <person name="Zutavern T."/>
            <person name="O'Shaughnessy A."/>
            <person name="Dike S."/>
            <person name="Dedhia N."/>
            <person name="Preston R."/>
            <person name="Balija V."/>
            <person name="McCombie W.R."/>
            <person name="Chow T."/>
            <person name="Chen H."/>
            <person name="Chung M."/>
            <person name="Chen C."/>
            <person name="Shaw J."/>
            <person name="Wu H."/>
            <person name="Hsiao K."/>
            <person name="Chao Y."/>
            <person name="Chu M."/>
            <person name="Cheng C."/>
            <person name="Hour A."/>
            <person name="Lee P."/>
            <person name="Lin S."/>
            <person name="Lin Y."/>
            <person name="Liou J."/>
            <person name="Liu S."/>
            <person name="Hsing Y."/>
            <person name="Raghuvanshi S."/>
            <person name="Mohanty A."/>
            <person name="Bharti A.K."/>
            <person name="Gaur A."/>
            <person name="Gupta V."/>
            <person name="Kumar D."/>
            <person name="Ravi V."/>
            <person name="Vij S."/>
            <person name="Kapur A."/>
            <person name="Khurana P."/>
            <person name="Khurana P."/>
            <person name="Khurana J.P."/>
            <person name="Tyagi A.K."/>
            <person name="Gaikwad K."/>
            <person name="Singh A."/>
            <person name="Dalal V."/>
            <person name="Srivastava S."/>
            <person name="Dixit A."/>
            <person name="Pal A.K."/>
            <person name="Ghazi I.A."/>
            <person name="Yadav M."/>
            <person name="Pandit A."/>
            <person name="Bhargava A."/>
            <person name="Sureshbabu K."/>
            <person name="Batra K."/>
            <person name="Sharma T.R."/>
            <person name="Mohapatra T."/>
            <person name="Singh N.K."/>
            <person name="Messing J."/>
            <person name="Nelson A.B."/>
            <person name="Fuks G."/>
            <person name="Kavchok S."/>
            <person name="Keizer G."/>
            <person name="Linton E."/>
            <person name="Llaca V."/>
            <person name="Song R."/>
            <person name="Tanyolac B."/>
            <person name="Young S."/>
            <person name="Ho-Il K."/>
            <person name="Hahn J.H."/>
            <person name="Sangsakoo G."/>
            <person name="Vanavichit A."/>
            <person name="de Mattos Luiz.A.T."/>
            <person name="Zimmer P.D."/>
            <person name="Malone G."/>
            <person name="Dellagostin O."/>
            <person name="de Oliveira A.C."/>
            <person name="Bevan M."/>
            <person name="Bancroft I."/>
            <person name="Minx P."/>
            <person name="Cordum H."/>
            <person name="Wilson R."/>
            <person name="Cheng Z."/>
            <person name="Jin W."/>
            <person name="Jiang J."/>
            <person name="Leong S.A."/>
            <person name="Iwama H."/>
            <person name="Gojobori T."/>
            <person name="Itoh T."/>
            <person name="Niimura Y."/>
            <person name="Fujii Y."/>
            <person name="Habara T."/>
            <person name="Sakai H."/>
            <person name="Sato Y."/>
            <person name="Wilson G."/>
            <person name="Kumar K."/>
            <person name="McCouch S."/>
            <person name="Juretic N."/>
            <person name="Hoen D."/>
            <person name="Wright S."/>
            <person name="Bruskiewich R."/>
            <person name="Bureau T."/>
            <person name="Miyao A."/>
            <person name="Hirochika H."/>
            <person name="Nishikawa T."/>
            <person name="Kadowaki K."/>
            <person name="Sugiura M."/>
            <person name="Burr B."/>
            <person name="Sasaki T."/>
        </authorList>
    </citation>
    <scope>NUCLEOTIDE SEQUENCE [LARGE SCALE GENOMIC DNA]</scope>
    <source>
        <strain evidence="3">cv. Nipponbare</strain>
    </source>
</reference>
<organism evidence="2 3">
    <name type="scientific">Oryza sativa subsp. japonica</name>
    <name type="common">Rice</name>
    <dbReference type="NCBI Taxonomy" id="39947"/>
    <lineage>
        <taxon>Eukaryota</taxon>
        <taxon>Viridiplantae</taxon>
        <taxon>Streptophyta</taxon>
        <taxon>Embryophyta</taxon>
        <taxon>Tracheophyta</taxon>
        <taxon>Spermatophyta</taxon>
        <taxon>Magnoliopsida</taxon>
        <taxon>Liliopsida</taxon>
        <taxon>Poales</taxon>
        <taxon>Poaceae</taxon>
        <taxon>BOP clade</taxon>
        <taxon>Oryzoideae</taxon>
        <taxon>Oryzeae</taxon>
        <taxon>Oryzinae</taxon>
        <taxon>Oryza</taxon>
        <taxon>Oryza sativa</taxon>
    </lineage>
</organism>
<dbReference type="AlphaFoldDB" id="Q6YW57"/>
<evidence type="ECO:0000313" key="3">
    <source>
        <dbReference type="Proteomes" id="UP000000763"/>
    </source>
</evidence>